<reference evidence="4" key="2">
    <citation type="submission" date="2023-02" db="EMBL/GenBank/DDBJ databases">
        <authorList>
            <person name="Sun Q."/>
            <person name="Mori K."/>
        </authorList>
    </citation>
    <scope>NUCLEOTIDE SEQUENCE</scope>
    <source>
        <strain evidence="4">NBRC 112290</strain>
    </source>
</reference>
<dbReference type="Gene3D" id="3.90.950.10">
    <property type="match status" value="1"/>
</dbReference>
<dbReference type="InterPro" id="IPR029001">
    <property type="entry name" value="ITPase-like_fam"/>
</dbReference>
<evidence type="ECO:0000256" key="3">
    <source>
        <dbReference type="SAM" id="MobiDB-lite"/>
    </source>
</evidence>
<dbReference type="AlphaFoldDB" id="A0AA37UUL3"/>
<dbReference type="InterPro" id="IPR003697">
    <property type="entry name" value="Maf-like"/>
</dbReference>
<comment type="caution">
    <text evidence="4">The sequence shown here is derived from an EMBL/GenBank/DDBJ whole genome shotgun (WGS) entry which is preliminary data.</text>
</comment>
<comment type="cofactor">
    <cofactor evidence="1">
        <name>a divalent metal cation</name>
        <dbReference type="ChEBI" id="CHEBI:60240"/>
    </cofactor>
</comment>
<dbReference type="SUPFAM" id="SSF52972">
    <property type="entry name" value="ITPase-like"/>
    <property type="match status" value="1"/>
</dbReference>
<feature type="region of interest" description="Disordered" evidence="3">
    <location>
        <begin position="46"/>
        <end position="68"/>
    </location>
</feature>
<evidence type="ECO:0000256" key="1">
    <source>
        <dbReference type="ARBA" id="ARBA00001968"/>
    </source>
</evidence>
<sequence length="140" mass="14812">MLGCDSLLEIDGEAHGKPHTPDRATRAWRSMRGRTGVLHTGHHLVVSGPPLAGDGRPRRRPRSGVSSTGVRFADVTDAEIAAYVATGEPLQVAGAFTIDGLGGAFVERIDGDHHGVLGLSLPLLRHLLADLGIPYPALWT</sequence>
<evidence type="ECO:0000256" key="2">
    <source>
        <dbReference type="ARBA" id="ARBA00022801"/>
    </source>
</evidence>
<keyword evidence="5" id="KW-1185">Reference proteome</keyword>
<name>A0AA37UUL3_9MICO</name>
<dbReference type="PANTHER" id="PTHR43213">
    <property type="entry name" value="BIFUNCTIONAL DTTP/UTP PYROPHOSPHATASE/METHYLTRANSFERASE PROTEIN-RELATED"/>
    <property type="match status" value="1"/>
</dbReference>
<evidence type="ECO:0000313" key="5">
    <source>
        <dbReference type="Proteomes" id="UP001157161"/>
    </source>
</evidence>
<dbReference type="EMBL" id="BSUM01000001">
    <property type="protein sequence ID" value="GMA30591.1"/>
    <property type="molecule type" value="Genomic_DNA"/>
</dbReference>
<accession>A0AA37UUL3</accession>
<gene>
    <name evidence="4" type="ORF">GCM10025875_05830</name>
</gene>
<organism evidence="4 5">
    <name type="scientific">Litorihabitans aurantiacus</name>
    <dbReference type="NCBI Taxonomy" id="1930061"/>
    <lineage>
        <taxon>Bacteria</taxon>
        <taxon>Bacillati</taxon>
        <taxon>Actinomycetota</taxon>
        <taxon>Actinomycetes</taxon>
        <taxon>Micrococcales</taxon>
        <taxon>Beutenbergiaceae</taxon>
        <taxon>Litorihabitans</taxon>
    </lineage>
</organism>
<protein>
    <recommendedName>
        <fullName evidence="6">Maf-like protein</fullName>
    </recommendedName>
</protein>
<dbReference type="PANTHER" id="PTHR43213:SF5">
    <property type="entry name" value="BIFUNCTIONAL DTTP_UTP PYROPHOSPHATASE_METHYLTRANSFERASE PROTEIN-RELATED"/>
    <property type="match status" value="1"/>
</dbReference>
<keyword evidence="2" id="KW-0378">Hydrolase</keyword>
<evidence type="ECO:0008006" key="6">
    <source>
        <dbReference type="Google" id="ProtNLM"/>
    </source>
</evidence>
<evidence type="ECO:0000313" key="4">
    <source>
        <dbReference type="EMBL" id="GMA30591.1"/>
    </source>
</evidence>
<dbReference type="GO" id="GO:0047429">
    <property type="term" value="F:nucleoside triphosphate diphosphatase activity"/>
    <property type="evidence" value="ECO:0007669"/>
    <property type="project" value="InterPro"/>
</dbReference>
<proteinExistence type="predicted"/>
<dbReference type="Pfam" id="PF02545">
    <property type="entry name" value="Maf"/>
    <property type="match status" value="1"/>
</dbReference>
<reference evidence="4" key="1">
    <citation type="journal article" date="2014" name="Int. J. Syst. Evol. Microbiol.">
        <title>Complete genome sequence of Corynebacterium casei LMG S-19264T (=DSM 44701T), isolated from a smear-ripened cheese.</title>
        <authorList>
            <consortium name="US DOE Joint Genome Institute (JGI-PGF)"/>
            <person name="Walter F."/>
            <person name="Albersmeier A."/>
            <person name="Kalinowski J."/>
            <person name="Ruckert C."/>
        </authorList>
    </citation>
    <scope>NUCLEOTIDE SEQUENCE</scope>
    <source>
        <strain evidence="4">NBRC 112290</strain>
    </source>
</reference>
<dbReference type="Proteomes" id="UP001157161">
    <property type="component" value="Unassembled WGS sequence"/>
</dbReference>